<proteinExistence type="predicted"/>
<sequence>MGQSIGRAYSYFHGNRLGHRTSNVAESFNGWILEARSLPVHAMMERIRVQTMLSRAERLKDIDKLRRDGKRITETAAKLLQKSVSLTREYIGIPVYAHEYEVRTQGGESFPVYLYSKTCPCRRWTY</sequence>
<dbReference type="EMBL" id="KV454289">
    <property type="protein sequence ID" value="ODQ76239.1"/>
    <property type="molecule type" value="Genomic_DNA"/>
</dbReference>
<gene>
    <name evidence="1" type="ORF">LIPSTDRAFT_127484</name>
</gene>
<keyword evidence="2" id="KW-1185">Reference proteome</keyword>
<evidence type="ECO:0000313" key="1">
    <source>
        <dbReference type="EMBL" id="ODQ76239.1"/>
    </source>
</evidence>
<dbReference type="Proteomes" id="UP000094385">
    <property type="component" value="Unassembled WGS sequence"/>
</dbReference>
<name>A0A1E3QEW1_LIPST</name>
<protein>
    <submittedName>
        <fullName evidence="1">Uncharacterized protein</fullName>
    </submittedName>
</protein>
<organism evidence="1 2">
    <name type="scientific">Lipomyces starkeyi NRRL Y-11557</name>
    <dbReference type="NCBI Taxonomy" id="675824"/>
    <lineage>
        <taxon>Eukaryota</taxon>
        <taxon>Fungi</taxon>
        <taxon>Dikarya</taxon>
        <taxon>Ascomycota</taxon>
        <taxon>Saccharomycotina</taxon>
        <taxon>Lipomycetes</taxon>
        <taxon>Lipomycetales</taxon>
        <taxon>Lipomycetaceae</taxon>
        <taxon>Lipomyces</taxon>
    </lineage>
</organism>
<dbReference type="OrthoDB" id="3772226at2759"/>
<reference evidence="1 2" key="1">
    <citation type="journal article" date="2016" name="Proc. Natl. Acad. Sci. U.S.A.">
        <title>Comparative genomics of biotechnologically important yeasts.</title>
        <authorList>
            <person name="Riley R."/>
            <person name="Haridas S."/>
            <person name="Wolfe K.H."/>
            <person name="Lopes M.R."/>
            <person name="Hittinger C.T."/>
            <person name="Goeker M."/>
            <person name="Salamov A.A."/>
            <person name="Wisecaver J.H."/>
            <person name="Long T.M."/>
            <person name="Calvey C.H."/>
            <person name="Aerts A.L."/>
            <person name="Barry K.W."/>
            <person name="Choi C."/>
            <person name="Clum A."/>
            <person name="Coughlan A.Y."/>
            <person name="Deshpande S."/>
            <person name="Douglass A.P."/>
            <person name="Hanson S.J."/>
            <person name="Klenk H.-P."/>
            <person name="LaButti K.M."/>
            <person name="Lapidus A."/>
            <person name="Lindquist E.A."/>
            <person name="Lipzen A.M."/>
            <person name="Meier-Kolthoff J.P."/>
            <person name="Ohm R.A."/>
            <person name="Otillar R.P."/>
            <person name="Pangilinan J.L."/>
            <person name="Peng Y."/>
            <person name="Rokas A."/>
            <person name="Rosa C.A."/>
            <person name="Scheuner C."/>
            <person name="Sibirny A.A."/>
            <person name="Slot J.C."/>
            <person name="Stielow J.B."/>
            <person name="Sun H."/>
            <person name="Kurtzman C.P."/>
            <person name="Blackwell M."/>
            <person name="Grigoriev I.V."/>
            <person name="Jeffries T.W."/>
        </authorList>
    </citation>
    <scope>NUCLEOTIDE SEQUENCE [LARGE SCALE GENOMIC DNA]</scope>
    <source>
        <strain evidence="1 2">NRRL Y-11557</strain>
    </source>
</reference>
<evidence type="ECO:0000313" key="2">
    <source>
        <dbReference type="Proteomes" id="UP000094385"/>
    </source>
</evidence>
<dbReference type="AlphaFoldDB" id="A0A1E3QEW1"/>
<accession>A0A1E3QEW1</accession>